<name>A0A5C0AUQ3_9BURK</name>
<dbReference type="EMBL" id="CP043046">
    <property type="protein sequence ID" value="QEI04640.1"/>
    <property type="molecule type" value="Genomic_DNA"/>
</dbReference>
<evidence type="ECO:0000256" key="1">
    <source>
        <dbReference type="ARBA" id="ARBA00005417"/>
    </source>
</evidence>
<comment type="similarity">
    <text evidence="1">Belongs to the ABC transporter superfamily.</text>
</comment>
<keyword evidence="3" id="KW-1003">Cell membrane</keyword>
<evidence type="ECO:0000256" key="2">
    <source>
        <dbReference type="ARBA" id="ARBA00022448"/>
    </source>
</evidence>
<keyword evidence="3" id="KW-0472">Membrane</keyword>
<keyword evidence="6" id="KW-0029">Amino-acid transport</keyword>
<reference evidence="8 9" key="1">
    <citation type="submission" date="2019-08" db="EMBL/GenBank/DDBJ databases">
        <title>Amphibian skin-associated Pigmentiphaga: genome sequence and occurrence across geography and hosts.</title>
        <authorList>
            <person name="Bletz M.C."/>
            <person name="Bunk B."/>
            <person name="Sproeer C."/>
            <person name="Biwer P."/>
            <person name="Reiter S."/>
            <person name="Rabemananjara F.C.E."/>
            <person name="Schulz S."/>
            <person name="Overmann J."/>
            <person name="Vences M."/>
        </authorList>
    </citation>
    <scope>NUCLEOTIDE SEQUENCE [LARGE SCALE GENOMIC DNA]</scope>
    <source>
        <strain evidence="8 9">Mada1488</strain>
    </source>
</reference>
<dbReference type="GO" id="GO:0015658">
    <property type="term" value="F:branched-chain amino acid transmembrane transporter activity"/>
    <property type="evidence" value="ECO:0007669"/>
    <property type="project" value="TreeGrafter"/>
</dbReference>
<dbReference type="SUPFAM" id="SSF52540">
    <property type="entry name" value="P-loop containing nucleoside triphosphate hydrolases"/>
    <property type="match status" value="1"/>
</dbReference>
<dbReference type="Gene3D" id="3.40.50.300">
    <property type="entry name" value="P-loop containing nucleotide triphosphate hydrolases"/>
    <property type="match status" value="1"/>
</dbReference>
<dbReference type="RefSeq" id="WP_148812138.1">
    <property type="nucleotide sequence ID" value="NZ_CP043046.1"/>
</dbReference>
<evidence type="ECO:0000256" key="3">
    <source>
        <dbReference type="ARBA" id="ARBA00022475"/>
    </source>
</evidence>
<gene>
    <name evidence="8" type="ORF">FXN63_01400</name>
</gene>
<dbReference type="SMART" id="SM00382">
    <property type="entry name" value="AAA"/>
    <property type="match status" value="1"/>
</dbReference>
<evidence type="ECO:0000256" key="5">
    <source>
        <dbReference type="ARBA" id="ARBA00022840"/>
    </source>
</evidence>
<dbReference type="CDD" id="cd03224">
    <property type="entry name" value="ABC_TM1139_LivF_branched"/>
    <property type="match status" value="1"/>
</dbReference>
<dbReference type="PROSITE" id="PS00211">
    <property type="entry name" value="ABC_TRANSPORTER_1"/>
    <property type="match status" value="1"/>
</dbReference>
<dbReference type="InterPro" id="IPR003593">
    <property type="entry name" value="AAA+_ATPase"/>
</dbReference>
<dbReference type="KEGG" id="pacr:FXN63_01400"/>
<keyword evidence="5 8" id="KW-0067">ATP-binding</keyword>
<protein>
    <submittedName>
        <fullName evidence="8">ABC transporter ATP-binding protein</fullName>
    </submittedName>
</protein>
<dbReference type="InterPro" id="IPR003439">
    <property type="entry name" value="ABC_transporter-like_ATP-bd"/>
</dbReference>
<dbReference type="AlphaFoldDB" id="A0A5C0AUQ3"/>
<dbReference type="Proteomes" id="UP000325161">
    <property type="component" value="Chromosome"/>
</dbReference>
<keyword evidence="2" id="KW-0813">Transport</keyword>
<sequence length="232" mass="24421">MLSIEGLVAGYDRLEVLHGLDLAVAAQQAVTVVGANGAGKSTLCRALSGLIKVRAGSIRFDGQDITHASTSARVRAGVIQVPEGRQVFPQMTVLENLALGAFVHGAPRDADLDPIFALFPILRERRDKHAGMLSGGEQQLLALARAMMSRPRLLILDEPSQGLSPKAVALVADAIAEIRRRGVAVLLVEQNLALATAVAQVAYVLENGQSLTHGPAEDILSGSLVADSYLGH</sequence>
<dbReference type="GO" id="GO:0005524">
    <property type="term" value="F:ATP binding"/>
    <property type="evidence" value="ECO:0007669"/>
    <property type="project" value="UniProtKB-KW"/>
</dbReference>
<keyword evidence="4" id="KW-0547">Nucleotide-binding</keyword>
<proteinExistence type="inferred from homology"/>
<dbReference type="InterPro" id="IPR027417">
    <property type="entry name" value="P-loop_NTPase"/>
</dbReference>
<dbReference type="PROSITE" id="PS50893">
    <property type="entry name" value="ABC_TRANSPORTER_2"/>
    <property type="match status" value="1"/>
</dbReference>
<accession>A0A5C0AUQ3</accession>
<dbReference type="InterPro" id="IPR052156">
    <property type="entry name" value="BCAA_Transport_ATP-bd_LivF"/>
</dbReference>
<evidence type="ECO:0000313" key="8">
    <source>
        <dbReference type="EMBL" id="QEI04640.1"/>
    </source>
</evidence>
<evidence type="ECO:0000256" key="4">
    <source>
        <dbReference type="ARBA" id="ARBA00022741"/>
    </source>
</evidence>
<evidence type="ECO:0000259" key="7">
    <source>
        <dbReference type="PROSITE" id="PS50893"/>
    </source>
</evidence>
<dbReference type="OrthoDB" id="9805514at2"/>
<dbReference type="GO" id="GO:0015807">
    <property type="term" value="P:L-amino acid transport"/>
    <property type="evidence" value="ECO:0007669"/>
    <property type="project" value="TreeGrafter"/>
</dbReference>
<evidence type="ECO:0000256" key="6">
    <source>
        <dbReference type="ARBA" id="ARBA00022970"/>
    </source>
</evidence>
<organism evidence="8 9">
    <name type="scientific">Pigmentiphaga aceris</name>
    <dbReference type="NCBI Taxonomy" id="1940612"/>
    <lineage>
        <taxon>Bacteria</taxon>
        <taxon>Pseudomonadati</taxon>
        <taxon>Pseudomonadota</taxon>
        <taxon>Betaproteobacteria</taxon>
        <taxon>Burkholderiales</taxon>
        <taxon>Alcaligenaceae</taxon>
        <taxon>Pigmentiphaga</taxon>
    </lineage>
</organism>
<dbReference type="GO" id="GO:0016887">
    <property type="term" value="F:ATP hydrolysis activity"/>
    <property type="evidence" value="ECO:0007669"/>
    <property type="project" value="InterPro"/>
</dbReference>
<dbReference type="InterPro" id="IPR017871">
    <property type="entry name" value="ABC_transporter-like_CS"/>
</dbReference>
<dbReference type="PANTHER" id="PTHR43820">
    <property type="entry name" value="HIGH-AFFINITY BRANCHED-CHAIN AMINO ACID TRANSPORT ATP-BINDING PROTEIN LIVF"/>
    <property type="match status" value="1"/>
</dbReference>
<evidence type="ECO:0000313" key="9">
    <source>
        <dbReference type="Proteomes" id="UP000325161"/>
    </source>
</evidence>
<dbReference type="PANTHER" id="PTHR43820:SF4">
    <property type="entry name" value="HIGH-AFFINITY BRANCHED-CHAIN AMINO ACID TRANSPORT ATP-BINDING PROTEIN LIVF"/>
    <property type="match status" value="1"/>
</dbReference>
<feature type="domain" description="ABC transporter" evidence="7">
    <location>
        <begin position="2"/>
        <end position="232"/>
    </location>
</feature>
<keyword evidence="9" id="KW-1185">Reference proteome</keyword>
<dbReference type="Pfam" id="PF00005">
    <property type="entry name" value="ABC_tran"/>
    <property type="match status" value="1"/>
</dbReference>